<comment type="caution">
    <text evidence="2">The sequence shown here is derived from an EMBL/GenBank/DDBJ whole genome shotgun (WGS) entry which is preliminary data.</text>
</comment>
<dbReference type="Proteomes" id="UP000635387">
    <property type="component" value="Unassembled WGS sequence"/>
</dbReference>
<evidence type="ECO:0000313" key="2">
    <source>
        <dbReference type="EMBL" id="GHH29797.1"/>
    </source>
</evidence>
<organism evidence="2 3">
    <name type="scientific">Amycolatopsis oliviviridis</name>
    <dbReference type="NCBI Taxonomy" id="1471590"/>
    <lineage>
        <taxon>Bacteria</taxon>
        <taxon>Bacillati</taxon>
        <taxon>Actinomycetota</taxon>
        <taxon>Actinomycetes</taxon>
        <taxon>Pseudonocardiales</taxon>
        <taxon>Pseudonocardiaceae</taxon>
        <taxon>Amycolatopsis</taxon>
    </lineage>
</organism>
<dbReference type="EMBL" id="BNAY01000008">
    <property type="protein sequence ID" value="GHH29797.1"/>
    <property type="molecule type" value="Genomic_DNA"/>
</dbReference>
<feature type="compositionally biased region" description="Polar residues" evidence="1">
    <location>
        <begin position="54"/>
        <end position="73"/>
    </location>
</feature>
<sequence>MCTLCPEARAAVALPFCTIEENAWSFAISQSTVYEASGIPPKPSGFSGAGASRVHSTTLSGSGSPEATPSWNGSRMAGAATKVLAFAHEGTVDDNAAAETAAAPPRRTARRFT</sequence>
<accession>A0ABQ3M1Y2</accession>
<feature type="region of interest" description="Disordered" evidence="1">
    <location>
        <begin position="39"/>
        <end position="74"/>
    </location>
</feature>
<proteinExistence type="predicted"/>
<reference evidence="3" key="1">
    <citation type="journal article" date="2019" name="Int. J. Syst. Evol. Microbiol.">
        <title>The Global Catalogue of Microorganisms (GCM) 10K type strain sequencing project: providing services to taxonomists for standard genome sequencing and annotation.</title>
        <authorList>
            <consortium name="The Broad Institute Genomics Platform"/>
            <consortium name="The Broad Institute Genome Sequencing Center for Infectious Disease"/>
            <person name="Wu L."/>
            <person name="Ma J."/>
        </authorList>
    </citation>
    <scope>NUCLEOTIDE SEQUENCE [LARGE SCALE GENOMIC DNA]</scope>
    <source>
        <strain evidence="3">CGMCC 4.7683</strain>
    </source>
</reference>
<evidence type="ECO:0000313" key="3">
    <source>
        <dbReference type="Proteomes" id="UP000635387"/>
    </source>
</evidence>
<gene>
    <name evidence="2" type="ORF">GCM10017790_62560</name>
</gene>
<evidence type="ECO:0000256" key="1">
    <source>
        <dbReference type="SAM" id="MobiDB-lite"/>
    </source>
</evidence>
<name>A0ABQ3M1Y2_9PSEU</name>
<protein>
    <submittedName>
        <fullName evidence="2">Uncharacterized protein</fullName>
    </submittedName>
</protein>
<keyword evidence="3" id="KW-1185">Reference proteome</keyword>